<protein>
    <submittedName>
        <fullName evidence="7">TerC family protein</fullName>
    </submittedName>
</protein>
<feature type="transmembrane region" description="Helical" evidence="6">
    <location>
        <begin position="6"/>
        <end position="33"/>
    </location>
</feature>
<proteinExistence type="inferred from homology"/>
<feature type="transmembrane region" description="Helical" evidence="6">
    <location>
        <begin position="198"/>
        <end position="217"/>
    </location>
</feature>
<keyword evidence="5 6" id="KW-0472">Membrane</keyword>
<comment type="subcellular location">
    <subcellularLocation>
        <location evidence="1">Membrane</location>
        <topology evidence="1">Multi-pass membrane protein</topology>
    </subcellularLocation>
</comment>
<dbReference type="InterPro" id="IPR022301">
    <property type="entry name" value="Integral_membrane_YjbE"/>
</dbReference>
<evidence type="ECO:0000256" key="2">
    <source>
        <dbReference type="ARBA" id="ARBA00007511"/>
    </source>
</evidence>
<dbReference type="Proteomes" id="UP000295636">
    <property type="component" value="Unassembled WGS sequence"/>
</dbReference>
<dbReference type="PANTHER" id="PTHR30238:SF4">
    <property type="entry name" value="SLL1022 PROTEIN"/>
    <property type="match status" value="1"/>
</dbReference>
<comment type="caution">
    <text evidence="7">The sequence shown here is derived from an EMBL/GenBank/DDBJ whole genome shotgun (WGS) entry which is preliminary data.</text>
</comment>
<dbReference type="OrthoDB" id="5295733at2"/>
<dbReference type="GO" id="GO:0016020">
    <property type="term" value="C:membrane"/>
    <property type="evidence" value="ECO:0007669"/>
    <property type="project" value="UniProtKB-SubCell"/>
</dbReference>
<feature type="transmembrane region" description="Helical" evidence="6">
    <location>
        <begin position="110"/>
        <end position="130"/>
    </location>
</feature>
<comment type="similarity">
    <text evidence="2">Belongs to the TerC family.</text>
</comment>
<dbReference type="NCBIfam" id="TIGR03717">
    <property type="entry name" value="R_switched_YjbE"/>
    <property type="match status" value="1"/>
</dbReference>
<name>A0A4V2ZT60_9BACL</name>
<keyword evidence="3 6" id="KW-0812">Transmembrane</keyword>
<evidence type="ECO:0000313" key="8">
    <source>
        <dbReference type="Proteomes" id="UP000295636"/>
    </source>
</evidence>
<dbReference type="InterPro" id="IPR005496">
    <property type="entry name" value="Integral_membrane_TerC"/>
</dbReference>
<evidence type="ECO:0000256" key="3">
    <source>
        <dbReference type="ARBA" id="ARBA00022692"/>
    </source>
</evidence>
<gene>
    <name evidence="7" type="ORF">E1757_19070</name>
</gene>
<feature type="transmembrane region" description="Helical" evidence="6">
    <location>
        <begin position="164"/>
        <end position="183"/>
    </location>
</feature>
<evidence type="ECO:0000256" key="6">
    <source>
        <dbReference type="SAM" id="Phobius"/>
    </source>
</evidence>
<organism evidence="7 8">
    <name type="scientific">Paenibacillus piri</name>
    <dbReference type="NCBI Taxonomy" id="2547395"/>
    <lineage>
        <taxon>Bacteria</taxon>
        <taxon>Bacillati</taxon>
        <taxon>Bacillota</taxon>
        <taxon>Bacilli</taxon>
        <taxon>Bacillales</taxon>
        <taxon>Paenibacillaceae</taxon>
        <taxon>Paenibacillus</taxon>
    </lineage>
</organism>
<evidence type="ECO:0000313" key="7">
    <source>
        <dbReference type="EMBL" id="TDF95834.1"/>
    </source>
</evidence>
<keyword evidence="8" id="KW-1185">Reference proteome</keyword>
<dbReference type="Pfam" id="PF03741">
    <property type="entry name" value="TerC"/>
    <property type="match status" value="1"/>
</dbReference>
<sequence length="268" mass="28795">MEWLDAAFFTALLSIILIDLVLAGDNAIVIGLAARNLPKEYQKKAIIWGTVGAIGIRAAATLAVVWLLKLPALLLIGGIILVWIAYKLVVDKKNHDIQAKNKLWPAIQTIIIADAVMGFDNVVAVAGAAGSNHGSFLLVILGLLISVPIMVWGSTLFIRLMERFPWILYIGSGVLALTAGKMLVGDPLVASFFTANPVLKWTLVVIITAGVLLAGIWRKKSVSFVTLNPNGHLTLSQELSAEANIQPDDSFKVSQDENGRLVLVKVTG</sequence>
<feature type="transmembrane region" description="Helical" evidence="6">
    <location>
        <begin position="72"/>
        <end position="89"/>
    </location>
</feature>
<evidence type="ECO:0000256" key="1">
    <source>
        <dbReference type="ARBA" id="ARBA00004141"/>
    </source>
</evidence>
<reference evidence="7 8" key="1">
    <citation type="submission" date="2019-03" db="EMBL/GenBank/DDBJ databases">
        <title>This is whole genome sequence of Paenibacillus sp MS74 strain.</title>
        <authorList>
            <person name="Trinh H.N."/>
        </authorList>
    </citation>
    <scope>NUCLEOTIDE SEQUENCE [LARGE SCALE GENOMIC DNA]</scope>
    <source>
        <strain evidence="7 8">MS74</strain>
    </source>
</reference>
<dbReference type="AlphaFoldDB" id="A0A4V2ZT60"/>
<dbReference type="EMBL" id="SMRT01000009">
    <property type="protein sequence ID" value="TDF95834.1"/>
    <property type="molecule type" value="Genomic_DNA"/>
</dbReference>
<dbReference type="RefSeq" id="WP_133230999.1">
    <property type="nucleotide sequence ID" value="NZ_SMRT01000009.1"/>
</dbReference>
<keyword evidence="4 6" id="KW-1133">Transmembrane helix</keyword>
<accession>A0A4V2ZT60</accession>
<evidence type="ECO:0000256" key="5">
    <source>
        <dbReference type="ARBA" id="ARBA00023136"/>
    </source>
</evidence>
<evidence type="ECO:0000256" key="4">
    <source>
        <dbReference type="ARBA" id="ARBA00022989"/>
    </source>
</evidence>
<dbReference type="PANTHER" id="PTHR30238">
    <property type="entry name" value="MEMBRANE BOUND PREDICTED REDOX MODULATOR"/>
    <property type="match status" value="1"/>
</dbReference>
<feature type="transmembrane region" description="Helical" evidence="6">
    <location>
        <begin position="45"/>
        <end position="66"/>
    </location>
</feature>
<feature type="transmembrane region" description="Helical" evidence="6">
    <location>
        <begin position="136"/>
        <end position="157"/>
    </location>
</feature>